<dbReference type="GO" id="GO:0140664">
    <property type="term" value="F:ATP-dependent DNA damage sensor activity"/>
    <property type="evidence" value="ECO:0007669"/>
    <property type="project" value="InterPro"/>
</dbReference>
<dbReference type="Pfam" id="PF13589">
    <property type="entry name" value="HATPase_c_3"/>
    <property type="match status" value="1"/>
</dbReference>
<dbReference type="InterPro" id="IPR042120">
    <property type="entry name" value="MutL_C_dimsub"/>
</dbReference>
<dbReference type="GO" id="GO:0032300">
    <property type="term" value="C:mismatch repair complex"/>
    <property type="evidence" value="ECO:0007669"/>
    <property type="project" value="InterPro"/>
</dbReference>
<comment type="caution">
    <text evidence="7">The sequence shown here is derived from an EMBL/GenBank/DDBJ whole genome shotgun (WGS) entry which is preliminary data.</text>
</comment>
<evidence type="ECO:0000313" key="8">
    <source>
        <dbReference type="Proteomes" id="UP000216024"/>
    </source>
</evidence>
<proteinExistence type="inferred from homology"/>
<protein>
    <recommendedName>
        <fullName evidence="4">DNA mismatch repair protein MutL</fullName>
    </recommendedName>
</protein>
<dbReference type="InterPro" id="IPR020667">
    <property type="entry name" value="DNA_mismatch_repair_MutL"/>
</dbReference>
<evidence type="ECO:0000256" key="2">
    <source>
        <dbReference type="ARBA" id="ARBA00022763"/>
    </source>
</evidence>
<comment type="similarity">
    <text evidence="1 4">Belongs to the DNA mismatch repair MutL/HexB family.</text>
</comment>
<dbReference type="CDD" id="cd16926">
    <property type="entry name" value="HATPase_MutL-MLH-PMS-like"/>
    <property type="match status" value="1"/>
</dbReference>
<dbReference type="SUPFAM" id="SSF55874">
    <property type="entry name" value="ATPase domain of HSP90 chaperone/DNA topoisomerase II/histidine kinase"/>
    <property type="match status" value="1"/>
</dbReference>
<dbReference type="Gene3D" id="3.30.1540.20">
    <property type="entry name" value="MutL, C-terminal domain, dimerisation subdomain"/>
    <property type="match status" value="1"/>
</dbReference>
<keyword evidence="2 4" id="KW-0227">DNA damage</keyword>
<dbReference type="AlphaFoldDB" id="A0A267MNZ9"/>
<dbReference type="PANTHER" id="PTHR10073">
    <property type="entry name" value="DNA MISMATCH REPAIR PROTEIN MLH, PMS, MUTL"/>
    <property type="match status" value="1"/>
</dbReference>
<dbReference type="HAMAP" id="MF_00149">
    <property type="entry name" value="DNA_mis_repair"/>
    <property type="match status" value="1"/>
</dbReference>
<reference evidence="7 8" key="1">
    <citation type="submission" date="2017-06" db="EMBL/GenBank/DDBJ databases">
        <title>Draft genome sequence of anaerobic fermentative bacterium Anaeromicrobium sediminis DY2726D isolated from West Pacific Ocean sediments.</title>
        <authorList>
            <person name="Zeng X."/>
        </authorList>
    </citation>
    <scope>NUCLEOTIDE SEQUENCE [LARGE SCALE GENOMIC DNA]</scope>
    <source>
        <strain evidence="7 8">DY2726D</strain>
    </source>
</reference>
<dbReference type="RefSeq" id="WP_095130279.1">
    <property type="nucleotide sequence ID" value="NZ_NIBG01000001.1"/>
</dbReference>
<feature type="domain" description="DNA mismatch repair protein S5" evidence="6">
    <location>
        <begin position="210"/>
        <end position="324"/>
    </location>
</feature>
<dbReference type="InterPro" id="IPR014790">
    <property type="entry name" value="MutL_C"/>
</dbReference>
<dbReference type="GO" id="GO:0016887">
    <property type="term" value="F:ATP hydrolysis activity"/>
    <property type="evidence" value="ECO:0007669"/>
    <property type="project" value="InterPro"/>
</dbReference>
<dbReference type="Gene3D" id="3.30.230.10">
    <property type="match status" value="1"/>
</dbReference>
<dbReference type="InterPro" id="IPR036890">
    <property type="entry name" value="HATPase_C_sf"/>
</dbReference>
<organism evidence="7 8">
    <name type="scientific">Anaeromicrobium sediminis</name>
    <dbReference type="NCBI Taxonomy" id="1478221"/>
    <lineage>
        <taxon>Bacteria</taxon>
        <taxon>Bacillati</taxon>
        <taxon>Bacillota</taxon>
        <taxon>Clostridia</taxon>
        <taxon>Peptostreptococcales</taxon>
        <taxon>Thermotaleaceae</taxon>
        <taxon>Anaeromicrobium</taxon>
    </lineage>
</organism>
<dbReference type="SMART" id="SM01340">
    <property type="entry name" value="DNA_mis_repair"/>
    <property type="match status" value="1"/>
</dbReference>
<dbReference type="InterPro" id="IPR013507">
    <property type="entry name" value="DNA_mismatch_S5_2-like"/>
</dbReference>
<gene>
    <name evidence="4" type="primary">mutL</name>
    <name evidence="7" type="ORF">CCE28_01580</name>
</gene>
<dbReference type="InterPro" id="IPR014721">
    <property type="entry name" value="Ribsml_uS5_D2-typ_fold_subgr"/>
</dbReference>
<dbReference type="FunFam" id="3.30.565.10:FF:000003">
    <property type="entry name" value="DNA mismatch repair endonuclease MutL"/>
    <property type="match status" value="1"/>
</dbReference>
<dbReference type="PANTHER" id="PTHR10073:SF12">
    <property type="entry name" value="DNA MISMATCH REPAIR PROTEIN MLH1"/>
    <property type="match status" value="1"/>
</dbReference>
<dbReference type="OrthoDB" id="9763467at2"/>
<dbReference type="GO" id="GO:0005524">
    <property type="term" value="F:ATP binding"/>
    <property type="evidence" value="ECO:0007669"/>
    <property type="project" value="InterPro"/>
</dbReference>
<comment type="function">
    <text evidence="4">This protein is involved in the repair of mismatches in DNA. It is required for dam-dependent methyl-directed DNA mismatch repair. May act as a 'molecular matchmaker', a protein that promotes the formation of a stable complex between two or more DNA-binding proteins in an ATP-dependent manner without itself being part of a final effector complex.</text>
</comment>
<dbReference type="InterPro" id="IPR037198">
    <property type="entry name" value="MutL_C_sf"/>
</dbReference>
<keyword evidence="8" id="KW-1185">Reference proteome</keyword>
<dbReference type="NCBIfam" id="TIGR00585">
    <property type="entry name" value="mutl"/>
    <property type="match status" value="1"/>
</dbReference>
<dbReference type="InterPro" id="IPR020568">
    <property type="entry name" value="Ribosomal_Su5_D2-typ_SF"/>
</dbReference>
<name>A0A267MNZ9_9FIRM</name>
<evidence type="ECO:0000256" key="4">
    <source>
        <dbReference type="HAMAP-Rule" id="MF_00149"/>
    </source>
</evidence>
<dbReference type="Gene3D" id="3.30.1370.100">
    <property type="entry name" value="MutL, C-terminal domain, regulatory subdomain"/>
    <property type="match status" value="1"/>
</dbReference>
<evidence type="ECO:0000256" key="3">
    <source>
        <dbReference type="ARBA" id="ARBA00023204"/>
    </source>
</evidence>
<evidence type="ECO:0000256" key="1">
    <source>
        <dbReference type="ARBA" id="ARBA00006082"/>
    </source>
</evidence>
<feature type="domain" description="MutL C-terminal dimerisation" evidence="5">
    <location>
        <begin position="503"/>
        <end position="643"/>
    </location>
</feature>
<dbReference type="SUPFAM" id="SSF118116">
    <property type="entry name" value="DNA mismatch repair protein MutL"/>
    <property type="match status" value="1"/>
</dbReference>
<sequence length="686" mass="78428">MEKRINRLDEIIANKIAAGEVVDRPASVIKELVENSIDAKSDKITVEIKNAGKSYIRISDNGTGIHPDDVEVAFERHATSKIRKVEDLSSILSLGFRGEALASIAAVSQLELITKSKDHNVGRKVVVHGGKLISNDEVGAPGGTTILVKNLFYNVPARFEFMKSNGSETSYIIDIVSKLALAYPNISFRLINNNKVVFVTNGNGDIVNNIASIYGKDIAKNLINVEEKIDNITVKGFLCKPSVTRGNKKLQTFFVNQRYIKSKTVSDAVSDAYKTLITINRHAICFVYVEMNPNLIDINIHPAKTEIRFKDDENVKKGISYVLKKGLFSKSLIPNIREEEKIRKEAKINIINTPIIKSEIEKPKNIINTVVEKEEPKAHIVSPIKNIEHVNTTPIPWENKIDKVKVTEKDIIKPEMIVKEEKVKYEPQIEKEDNVVDEVQVIEKEPEVKKVIEKNIEENIKEETEENIEKDILPTIFVDTHKDEIQETFIEKDEDEFILDIRIIGQLFNSYLIGQAKDKMYLVDQHAAHERILYEWFLKKYKSQKPLTQKLLVPILIEFSIYEYETIKEFIHVFENLGYEIEDFGQNTFRITSVPVIFGKPEAESFFKEVAESFKYISSSYDAKIEKVISMACKNAIKANDKLMDMEIDRLMDELSKADNPYTCPHGRPVIISMTKYEIERKFKRK</sequence>
<dbReference type="PROSITE" id="PS00058">
    <property type="entry name" value="DNA_MISMATCH_REPAIR_1"/>
    <property type="match status" value="1"/>
</dbReference>
<dbReference type="Pfam" id="PF01119">
    <property type="entry name" value="DNA_mis_repair"/>
    <property type="match status" value="1"/>
</dbReference>
<dbReference type="GO" id="GO:0030983">
    <property type="term" value="F:mismatched DNA binding"/>
    <property type="evidence" value="ECO:0007669"/>
    <property type="project" value="InterPro"/>
</dbReference>
<dbReference type="SUPFAM" id="SSF54211">
    <property type="entry name" value="Ribosomal protein S5 domain 2-like"/>
    <property type="match status" value="1"/>
</dbReference>
<dbReference type="CDD" id="cd00782">
    <property type="entry name" value="MutL_Trans"/>
    <property type="match status" value="1"/>
</dbReference>
<evidence type="ECO:0000259" key="6">
    <source>
        <dbReference type="SMART" id="SM01340"/>
    </source>
</evidence>
<evidence type="ECO:0000259" key="5">
    <source>
        <dbReference type="SMART" id="SM00853"/>
    </source>
</evidence>
<dbReference type="InterPro" id="IPR014762">
    <property type="entry name" value="DNA_mismatch_repair_CS"/>
</dbReference>
<dbReference type="Gene3D" id="3.30.565.10">
    <property type="entry name" value="Histidine kinase-like ATPase, C-terminal domain"/>
    <property type="match status" value="1"/>
</dbReference>
<dbReference type="InterPro" id="IPR042121">
    <property type="entry name" value="MutL_C_regsub"/>
</dbReference>
<keyword evidence="3 4" id="KW-0234">DNA repair</keyword>
<dbReference type="Pfam" id="PF08676">
    <property type="entry name" value="MutL_C"/>
    <property type="match status" value="1"/>
</dbReference>
<evidence type="ECO:0000313" key="7">
    <source>
        <dbReference type="EMBL" id="PAB61142.1"/>
    </source>
</evidence>
<accession>A0A267MNZ9</accession>
<dbReference type="GO" id="GO:0006298">
    <property type="term" value="P:mismatch repair"/>
    <property type="evidence" value="ECO:0007669"/>
    <property type="project" value="UniProtKB-UniRule"/>
</dbReference>
<dbReference type="Proteomes" id="UP000216024">
    <property type="component" value="Unassembled WGS sequence"/>
</dbReference>
<dbReference type="InterPro" id="IPR002099">
    <property type="entry name" value="MutL/Mlh/PMS"/>
</dbReference>
<dbReference type="EMBL" id="NIBG01000001">
    <property type="protein sequence ID" value="PAB61142.1"/>
    <property type="molecule type" value="Genomic_DNA"/>
</dbReference>
<dbReference type="SMART" id="SM00853">
    <property type="entry name" value="MutL_C"/>
    <property type="match status" value="1"/>
</dbReference>
<dbReference type="InterPro" id="IPR038973">
    <property type="entry name" value="MutL/Mlh/Pms-like"/>
</dbReference>